<protein>
    <recommendedName>
        <fullName evidence="3">DUF255 domain-containing protein</fullName>
    </recommendedName>
</protein>
<dbReference type="Gene3D" id="3.40.30.10">
    <property type="entry name" value="Glutaredoxin"/>
    <property type="match status" value="1"/>
</dbReference>
<accession>Q30U84</accession>
<dbReference type="EMBL" id="CP000153">
    <property type="protein sequence ID" value="ABB43447.1"/>
    <property type="molecule type" value="Genomic_DNA"/>
</dbReference>
<dbReference type="KEGG" id="tdn:Suden_0166"/>
<proteinExistence type="predicted"/>
<dbReference type="HOGENOM" id="CLU_090389_8_4_7"/>
<dbReference type="Pfam" id="PF13899">
    <property type="entry name" value="Thioredoxin_7"/>
    <property type="match status" value="1"/>
</dbReference>
<keyword evidence="2" id="KW-1185">Reference proteome</keyword>
<dbReference type="STRING" id="326298.Suden_0166"/>
<name>Q30U84_SULDN</name>
<dbReference type="RefSeq" id="WP_011371802.1">
    <property type="nucleotide sequence ID" value="NC_007575.1"/>
</dbReference>
<sequence>MKNIILILLFSVFVFADGYRDFAESMSYETSYEVALKRAKEQKKNLMVLMVTNYCPWCSKFEKKTLMDADIDRAIKAKYIPLIINKEEKEFPSFLNVPVVPTTFFIEASTEKPFHQSVGFSNKIDFKNLLDALK</sequence>
<reference evidence="1 2" key="1">
    <citation type="journal article" date="2008" name="Appl. Environ. Microbiol.">
        <title>Genome of the epsilonproteobacterial chemolithoautotroph Sulfurimonas denitrificans.</title>
        <authorList>
            <person name="Sievert S.M."/>
            <person name="Scott K.M."/>
            <person name="Klotz M.G."/>
            <person name="Chain P.S.G."/>
            <person name="Hauser L.J."/>
            <person name="Hemp J."/>
            <person name="Huegler M."/>
            <person name="Land M."/>
            <person name="Lapidus A."/>
            <person name="Larimer F.W."/>
            <person name="Lucas S."/>
            <person name="Malfatti S.A."/>
            <person name="Meyer F."/>
            <person name="Paulsen I.T."/>
            <person name="Ren Q."/>
            <person name="Simon J."/>
            <person name="Bailey K."/>
            <person name="Diaz E."/>
            <person name="Fitzpatrick K.A."/>
            <person name="Glover B."/>
            <person name="Gwatney N."/>
            <person name="Korajkic A."/>
            <person name="Long A."/>
            <person name="Mobberley J.M."/>
            <person name="Pantry S.N."/>
            <person name="Pazder G."/>
            <person name="Peterson S."/>
            <person name="Quintanilla J.D."/>
            <person name="Sprinkle R."/>
            <person name="Stephens J."/>
            <person name="Thomas P."/>
            <person name="Vaughn R."/>
            <person name="Weber M.J."/>
            <person name="Wooten L.L."/>
        </authorList>
    </citation>
    <scope>NUCLEOTIDE SEQUENCE [LARGE SCALE GENOMIC DNA]</scope>
    <source>
        <strain evidence="2">ATCC 33889 / DSM 1251</strain>
    </source>
</reference>
<organism evidence="1 2">
    <name type="scientific">Sulfurimonas denitrificans (strain ATCC 33889 / DSM 1251)</name>
    <name type="common">Thiomicrospira denitrificans (strain ATCC 33889 / DSM 1251)</name>
    <dbReference type="NCBI Taxonomy" id="326298"/>
    <lineage>
        <taxon>Bacteria</taxon>
        <taxon>Pseudomonadati</taxon>
        <taxon>Campylobacterota</taxon>
        <taxon>Epsilonproteobacteria</taxon>
        <taxon>Campylobacterales</taxon>
        <taxon>Sulfurimonadaceae</taxon>
        <taxon>Sulfurimonas</taxon>
    </lineage>
</organism>
<dbReference type="eggNOG" id="COG0526">
    <property type="taxonomic scope" value="Bacteria"/>
</dbReference>
<dbReference type="AlphaFoldDB" id="Q30U84"/>
<gene>
    <name evidence="1" type="ordered locus">Suden_0166</name>
</gene>
<dbReference type="SUPFAM" id="SSF52833">
    <property type="entry name" value="Thioredoxin-like"/>
    <property type="match status" value="1"/>
</dbReference>
<dbReference type="Proteomes" id="UP000002714">
    <property type="component" value="Chromosome"/>
</dbReference>
<dbReference type="InterPro" id="IPR036249">
    <property type="entry name" value="Thioredoxin-like_sf"/>
</dbReference>
<evidence type="ECO:0008006" key="3">
    <source>
        <dbReference type="Google" id="ProtNLM"/>
    </source>
</evidence>
<evidence type="ECO:0000313" key="1">
    <source>
        <dbReference type="EMBL" id="ABB43447.1"/>
    </source>
</evidence>
<dbReference type="OrthoDB" id="5372638at2"/>
<evidence type="ECO:0000313" key="2">
    <source>
        <dbReference type="Proteomes" id="UP000002714"/>
    </source>
</evidence>